<gene>
    <name evidence="2" type="ORF">Slin15195_G061100</name>
</gene>
<organism evidence="2 3">
    <name type="scientific">Septoria linicola</name>
    <dbReference type="NCBI Taxonomy" id="215465"/>
    <lineage>
        <taxon>Eukaryota</taxon>
        <taxon>Fungi</taxon>
        <taxon>Dikarya</taxon>
        <taxon>Ascomycota</taxon>
        <taxon>Pezizomycotina</taxon>
        <taxon>Dothideomycetes</taxon>
        <taxon>Dothideomycetidae</taxon>
        <taxon>Mycosphaerellales</taxon>
        <taxon>Mycosphaerellaceae</taxon>
        <taxon>Septoria</taxon>
    </lineage>
</organism>
<sequence length="55" mass="6532">MRVDNDAGLPPDLRPDECAWPNDEEVTDLNIWSTRLYFDHERIIMESRHFSANGW</sequence>
<protein>
    <submittedName>
        <fullName evidence="2">Uncharacterized protein</fullName>
    </submittedName>
</protein>
<evidence type="ECO:0000313" key="2">
    <source>
        <dbReference type="EMBL" id="USW52791.1"/>
    </source>
</evidence>
<evidence type="ECO:0000256" key="1">
    <source>
        <dbReference type="SAM" id="MobiDB-lite"/>
    </source>
</evidence>
<dbReference type="Proteomes" id="UP001056384">
    <property type="component" value="Chromosome 4"/>
</dbReference>
<evidence type="ECO:0000313" key="3">
    <source>
        <dbReference type="Proteomes" id="UP001056384"/>
    </source>
</evidence>
<feature type="region of interest" description="Disordered" evidence="1">
    <location>
        <begin position="1"/>
        <end position="20"/>
    </location>
</feature>
<proteinExistence type="predicted"/>
<accession>A0A9Q9AVX2</accession>
<name>A0A9Q9AVX2_9PEZI</name>
<dbReference type="AlphaFoldDB" id="A0A9Q9AVX2"/>
<dbReference type="EMBL" id="CP099421">
    <property type="protein sequence ID" value="USW52791.1"/>
    <property type="molecule type" value="Genomic_DNA"/>
</dbReference>
<keyword evidence="3" id="KW-1185">Reference proteome</keyword>
<reference evidence="2" key="1">
    <citation type="submission" date="2022-06" db="EMBL/GenBank/DDBJ databases">
        <title>Complete genome sequences of two strains of the flax pathogen Septoria linicola.</title>
        <authorList>
            <person name="Lapalu N."/>
            <person name="Simon A."/>
            <person name="Demenou B."/>
            <person name="Paumier D."/>
            <person name="Guillot M.-P."/>
            <person name="Gout L."/>
            <person name="Valade R."/>
        </authorList>
    </citation>
    <scope>NUCLEOTIDE SEQUENCE</scope>
    <source>
        <strain evidence="2">SE15195</strain>
    </source>
</reference>